<proteinExistence type="predicted"/>
<accession>A0ABW2V1B7</accession>
<dbReference type="EMBL" id="JBHTGQ010000002">
    <property type="protein sequence ID" value="MFC7748566.1"/>
    <property type="molecule type" value="Genomic_DNA"/>
</dbReference>
<feature type="compositionally biased region" description="Pro residues" evidence="1">
    <location>
        <begin position="124"/>
        <end position="137"/>
    </location>
</feature>
<dbReference type="RefSeq" id="WP_138787626.1">
    <property type="nucleotide sequence ID" value="NZ_JBHTGQ010000002.1"/>
</dbReference>
<gene>
    <name evidence="2" type="primary">spoIIP</name>
    <name evidence="2" type="ORF">ACFQWB_01225</name>
</gene>
<comment type="caution">
    <text evidence="2">The sequence shown here is derived from an EMBL/GenBank/DDBJ whole genome shotgun (WGS) entry which is preliminary data.</text>
</comment>
<evidence type="ECO:0000313" key="3">
    <source>
        <dbReference type="Proteomes" id="UP001596528"/>
    </source>
</evidence>
<name>A0ABW2V1B7_9BACL</name>
<dbReference type="SUPFAM" id="SSF53187">
    <property type="entry name" value="Zn-dependent exopeptidases"/>
    <property type="match status" value="1"/>
</dbReference>
<feature type="region of interest" description="Disordered" evidence="1">
    <location>
        <begin position="96"/>
        <end position="159"/>
    </location>
</feature>
<evidence type="ECO:0000313" key="2">
    <source>
        <dbReference type="EMBL" id="MFC7748566.1"/>
    </source>
</evidence>
<evidence type="ECO:0000256" key="1">
    <source>
        <dbReference type="SAM" id="MobiDB-lite"/>
    </source>
</evidence>
<dbReference type="Proteomes" id="UP001596528">
    <property type="component" value="Unassembled WGS sequence"/>
</dbReference>
<keyword evidence="3" id="KW-1185">Reference proteome</keyword>
<reference evidence="3" key="1">
    <citation type="journal article" date="2019" name="Int. J. Syst. Evol. Microbiol.">
        <title>The Global Catalogue of Microorganisms (GCM) 10K type strain sequencing project: providing services to taxonomists for standard genome sequencing and annotation.</title>
        <authorList>
            <consortium name="The Broad Institute Genomics Platform"/>
            <consortium name="The Broad Institute Genome Sequencing Center for Infectious Disease"/>
            <person name="Wu L."/>
            <person name="Ma J."/>
        </authorList>
    </citation>
    <scope>NUCLEOTIDE SEQUENCE [LARGE SCALE GENOMIC DNA]</scope>
    <source>
        <strain evidence="3">JCM 18657</strain>
    </source>
</reference>
<sequence>MPLPNHREPGAVSIRGMIRWAMAGLTALHLIAAVAGPLASRFAPQAVEGLAELAAGRRPDTLAAMMAGELPGKPGGEALPSVRSLAADWLRETERLRRGEEDKGQTKPAIAPDVSAPPAQSPAASPPPSIPSEPPSLPAVAPTHTSGGEASSDRRTTEGRRVVFIYHSHPRESWKPETKKADDAERNITLVGKRLKEKLEALGIGAMHSGVDYQTAVPAYNWSYSYSYSLNSIREAIAAEPDLKFFFDLHRDANGRDLTTVKREDGRGDLGKIMFVVGRQNKHWEQNEAFAKRLDELLNGKVPGISRGIRDKDKSEGHGEYNQSVSPNSILIEIGGVENTLEECLRTADVLAEAVAELYWQAEKVDAVAELAMS</sequence>
<dbReference type="Pfam" id="PF07454">
    <property type="entry name" value="SpoIIP"/>
    <property type="match status" value="1"/>
</dbReference>
<feature type="compositionally biased region" description="Low complexity" evidence="1">
    <location>
        <begin position="111"/>
        <end position="123"/>
    </location>
</feature>
<dbReference type="NCBIfam" id="TIGR02867">
    <property type="entry name" value="spore_II_P"/>
    <property type="match status" value="1"/>
</dbReference>
<protein>
    <submittedName>
        <fullName evidence="2">Stage II sporulation protein P</fullName>
    </submittedName>
</protein>
<feature type="compositionally biased region" description="Basic and acidic residues" evidence="1">
    <location>
        <begin position="96"/>
        <end position="105"/>
    </location>
</feature>
<organism evidence="2 3">
    <name type="scientific">Paenibacillus thermoaerophilus</name>
    <dbReference type="NCBI Taxonomy" id="1215385"/>
    <lineage>
        <taxon>Bacteria</taxon>
        <taxon>Bacillati</taxon>
        <taxon>Bacillota</taxon>
        <taxon>Bacilli</taxon>
        <taxon>Bacillales</taxon>
        <taxon>Paenibacillaceae</taxon>
        <taxon>Paenibacillus</taxon>
    </lineage>
</organism>
<dbReference type="InterPro" id="IPR010897">
    <property type="entry name" value="Spore_II_P"/>
</dbReference>